<dbReference type="Gene3D" id="1.10.3680.10">
    <property type="entry name" value="TerB-like"/>
    <property type="match status" value="1"/>
</dbReference>
<dbReference type="EMBL" id="JAUHJS010000004">
    <property type="protein sequence ID" value="MDN4165615.1"/>
    <property type="molecule type" value="Genomic_DNA"/>
</dbReference>
<proteinExistence type="predicted"/>
<gene>
    <name evidence="1" type="ORF">QWY31_08885</name>
</gene>
<dbReference type="RefSeq" id="WP_320004145.1">
    <property type="nucleotide sequence ID" value="NZ_JAUHJS010000004.1"/>
</dbReference>
<name>A0ABT8F592_9BACT</name>
<evidence type="ECO:0000313" key="2">
    <source>
        <dbReference type="Proteomes" id="UP001168552"/>
    </source>
</evidence>
<evidence type="ECO:0008006" key="3">
    <source>
        <dbReference type="Google" id="ProtNLM"/>
    </source>
</evidence>
<dbReference type="InterPro" id="IPR029024">
    <property type="entry name" value="TerB-like"/>
</dbReference>
<organism evidence="1 2">
    <name type="scientific">Shiella aurantiaca</name>
    <dbReference type="NCBI Taxonomy" id="3058365"/>
    <lineage>
        <taxon>Bacteria</taxon>
        <taxon>Pseudomonadati</taxon>
        <taxon>Bacteroidota</taxon>
        <taxon>Cytophagia</taxon>
        <taxon>Cytophagales</taxon>
        <taxon>Shiellaceae</taxon>
        <taxon>Shiella</taxon>
    </lineage>
</organism>
<dbReference type="SUPFAM" id="SSF158682">
    <property type="entry name" value="TerB-like"/>
    <property type="match status" value="1"/>
</dbReference>
<accession>A0ABT8F592</accession>
<protein>
    <recommendedName>
        <fullName evidence="3">Co-chaperone DjlA N-terminal domain-containing protein</fullName>
    </recommendedName>
</protein>
<evidence type="ECO:0000313" key="1">
    <source>
        <dbReference type="EMBL" id="MDN4165615.1"/>
    </source>
</evidence>
<comment type="caution">
    <text evidence="1">The sequence shown here is derived from an EMBL/GenBank/DDBJ whole genome shotgun (WGS) entry which is preliminary data.</text>
</comment>
<sequence>MASKMDELYEEYVKARFIRVNKEQFIYIVNLLPALLVVLSDGIVDREEWTTVKKLSKILGNEFATDDLGDEKEENLTLIYRSEFRYLLKSREQWEEKFILALKDYFKENESSKDFVLETMYLFANASDGISEEEDEVIYSLCTRLGINEEDED</sequence>
<dbReference type="Proteomes" id="UP001168552">
    <property type="component" value="Unassembled WGS sequence"/>
</dbReference>
<keyword evidence="2" id="KW-1185">Reference proteome</keyword>
<reference evidence="1" key="1">
    <citation type="submission" date="2023-06" db="EMBL/GenBank/DDBJ databases">
        <title>Cytophagales bacterium Strain LB-30, isolated from soil.</title>
        <authorList>
            <person name="Liu B."/>
        </authorList>
    </citation>
    <scope>NUCLEOTIDE SEQUENCE</scope>
    <source>
        <strain evidence="1">LB-30</strain>
    </source>
</reference>